<dbReference type="EC" id="3.5.1.4" evidence="4"/>
<accession>A0A4V6HRW7</accession>
<protein>
    <submittedName>
        <fullName evidence="4">Aliphatic amidase</fullName>
        <ecNumber evidence="4">3.5.1.4</ecNumber>
    </submittedName>
</protein>
<dbReference type="PROSITE" id="PS50263">
    <property type="entry name" value="CN_HYDROLASE"/>
    <property type="match status" value="1"/>
</dbReference>
<evidence type="ECO:0000313" key="5">
    <source>
        <dbReference type="Proteomes" id="UP000306509"/>
    </source>
</evidence>
<reference evidence="4 5" key="1">
    <citation type="journal article" date="2019" name="Anaerobe">
        <title>Detection of Robinsoniella peoriensis in multiple bone samples of a trauma patient.</title>
        <authorList>
            <person name="Schrottner P."/>
            <person name="Hartwich K."/>
            <person name="Bunk B."/>
            <person name="Schober I."/>
            <person name="Helbig S."/>
            <person name="Rudolph W.W."/>
            <person name="Gunzer F."/>
        </authorList>
    </citation>
    <scope>NUCLEOTIDE SEQUENCE [LARGE SCALE GENOMIC DNA]</scope>
    <source>
        <strain evidence="4 5">DSM 106044</strain>
    </source>
</reference>
<dbReference type="EMBL" id="QGQD01000051">
    <property type="protein sequence ID" value="TLD00638.1"/>
    <property type="molecule type" value="Genomic_DNA"/>
</dbReference>
<feature type="domain" description="CN hydrolase" evidence="3">
    <location>
        <begin position="4"/>
        <end position="251"/>
    </location>
</feature>
<name>A0A4V6HRW7_9FIRM</name>
<dbReference type="SUPFAM" id="SSF56317">
    <property type="entry name" value="Carbon-nitrogen hydrolase"/>
    <property type="match status" value="1"/>
</dbReference>
<keyword evidence="5" id="KW-1185">Reference proteome</keyword>
<dbReference type="Pfam" id="PF00795">
    <property type="entry name" value="CN_hydrolase"/>
    <property type="match status" value="1"/>
</dbReference>
<organism evidence="4 5">
    <name type="scientific">Robinsoniella peoriensis</name>
    <dbReference type="NCBI Taxonomy" id="180332"/>
    <lineage>
        <taxon>Bacteria</taxon>
        <taxon>Bacillati</taxon>
        <taxon>Bacillota</taxon>
        <taxon>Clostridia</taxon>
        <taxon>Lachnospirales</taxon>
        <taxon>Lachnospiraceae</taxon>
        <taxon>Robinsoniella</taxon>
    </lineage>
</organism>
<dbReference type="STRING" id="180332.GCA_000797495_05012"/>
<keyword evidence="2 4" id="KW-0378">Hydrolase</keyword>
<evidence type="ECO:0000313" key="4">
    <source>
        <dbReference type="EMBL" id="TLD00638.1"/>
    </source>
</evidence>
<dbReference type="PANTHER" id="PTHR23088:SF27">
    <property type="entry name" value="DEAMINATED GLUTATHIONE AMIDASE"/>
    <property type="match status" value="1"/>
</dbReference>
<dbReference type="GO" id="GO:0004040">
    <property type="term" value="F:amidase activity"/>
    <property type="evidence" value="ECO:0007669"/>
    <property type="project" value="UniProtKB-EC"/>
</dbReference>
<dbReference type="PANTHER" id="PTHR23088">
    <property type="entry name" value="NITRILASE-RELATED"/>
    <property type="match status" value="1"/>
</dbReference>
<sequence>MNKFTAAAIQLDSKSNVEENLNNAVELIREAAERGARLIAMPETVNYIGSECEKFAESIPEGHTFKVFAEQAKKYRVWLHCGSIYEKNEDTNDRRPYNTTMILNPKGELAAKYRKLHPFDVSIEDGPDVRESDVNCPGNNILTVDTREVGHLGLSVCYDMRFCELFRIMALKGAQIFITPANFTVNTGKDHWEVLLRARAIENGCYVIAPGQIGVKPKYQAYGKTMIIDPWGNVIAMASDKTTVITAEIDLEYLRSVRNQVFTLENRRNDVYDLSEI</sequence>
<evidence type="ECO:0000259" key="3">
    <source>
        <dbReference type="PROSITE" id="PS50263"/>
    </source>
</evidence>
<dbReference type="InterPro" id="IPR045254">
    <property type="entry name" value="Nit1/2_C-N_Hydrolase"/>
</dbReference>
<comment type="caution">
    <text evidence="4">The sequence shown here is derived from an EMBL/GenBank/DDBJ whole genome shotgun (WGS) entry which is preliminary data.</text>
</comment>
<comment type="similarity">
    <text evidence="1">Belongs to the carbon-nitrogen hydrolase superfamily. NIT1/NIT2 family.</text>
</comment>
<dbReference type="Proteomes" id="UP000306509">
    <property type="component" value="Unassembled WGS sequence"/>
</dbReference>
<dbReference type="AlphaFoldDB" id="A0A4V6HRW7"/>
<evidence type="ECO:0000256" key="1">
    <source>
        <dbReference type="ARBA" id="ARBA00010613"/>
    </source>
</evidence>
<dbReference type="InterPro" id="IPR003010">
    <property type="entry name" value="C-N_Hydrolase"/>
</dbReference>
<dbReference type="Gene3D" id="3.60.110.10">
    <property type="entry name" value="Carbon-nitrogen hydrolase"/>
    <property type="match status" value="1"/>
</dbReference>
<dbReference type="RefSeq" id="WP_027296237.1">
    <property type="nucleotide sequence ID" value="NZ_JBHTNY010000069.1"/>
</dbReference>
<proteinExistence type="inferred from homology"/>
<evidence type="ECO:0000256" key="2">
    <source>
        <dbReference type="ARBA" id="ARBA00022801"/>
    </source>
</evidence>
<dbReference type="CDD" id="cd07572">
    <property type="entry name" value="nit"/>
    <property type="match status" value="1"/>
</dbReference>
<dbReference type="InterPro" id="IPR036526">
    <property type="entry name" value="C-N_Hydrolase_sf"/>
</dbReference>
<gene>
    <name evidence="4" type="primary">amiE</name>
    <name evidence="4" type="ORF">DSM106044_02470</name>
</gene>